<reference evidence="2" key="1">
    <citation type="submission" date="2011-09" db="EMBL/GenBank/DDBJ databases">
        <title>Complete sequence of Halovivax ruber XH-70.</title>
        <authorList>
            <consortium name="US DOE Joint Genome Institute"/>
            <person name="Lucas S."/>
            <person name="Han J."/>
            <person name="Lapidus A."/>
            <person name="Cheng J.-F."/>
            <person name="Goodwin L."/>
            <person name="Pitluck S."/>
            <person name="Peters L."/>
            <person name="Mikhailova N."/>
            <person name="Davenport K."/>
            <person name="Detter J.C."/>
            <person name="Han C."/>
            <person name="Tapia R."/>
            <person name="Land M."/>
            <person name="Hauser L."/>
            <person name="Kyrpides N."/>
            <person name="Ivanova N."/>
            <person name="Pagani I."/>
            <person name="Sproer C."/>
            <person name="Anderson I."/>
            <person name="Woyke T."/>
        </authorList>
    </citation>
    <scope>NUCLEOTIDE SEQUENCE</scope>
    <source>
        <strain evidence="2">XH-70</strain>
    </source>
</reference>
<name>L0I8X8_HALRX</name>
<dbReference type="Proteomes" id="UP000010846">
    <property type="component" value="Chromosome"/>
</dbReference>
<dbReference type="AlphaFoldDB" id="L0I8X8"/>
<organism evidence="2 3">
    <name type="scientific">Halovivax ruber (strain DSM 18193 / JCM 13892 / XH-70)</name>
    <dbReference type="NCBI Taxonomy" id="797302"/>
    <lineage>
        <taxon>Archaea</taxon>
        <taxon>Methanobacteriati</taxon>
        <taxon>Methanobacteriota</taxon>
        <taxon>Stenosarchaea group</taxon>
        <taxon>Halobacteria</taxon>
        <taxon>Halobacteriales</taxon>
        <taxon>Natrialbaceae</taxon>
        <taxon>Halovivax</taxon>
    </lineage>
</organism>
<dbReference type="HOGENOM" id="CLU_3020889_0_0_2"/>
<keyword evidence="3" id="KW-1185">Reference proteome</keyword>
<gene>
    <name evidence="2" type="ordered locus">Halru_1445</name>
</gene>
<proteinExistence type="predicted"/>
<feature type="region of interest" description="Disordered" evidence="1">
    <location>
        <begin position="1"/>
        <end position="23"/>
    </location>
</feature>
<evidence type="ECO:0000256" key="1">
    <source>
        <dbReference type="SAM" id="MobiDB-lite"/>
    </source>
</evidence>
<accession>L0I8X8</accession>
<dbReference type="EMBL" id="CP003050">
    <property type="protein sequence ID" value="AGB16055.1"/>
    <property type="molecule type" value="Genomic_DNA"/>
</dbReference>
<evidence type="ECO:0000313" key="2">
    <source>
        <dbReference type="EMBL" id="AGB16055.1"/>
    </source>
</evidence>
<dbReference type="KEGG" id="hru:Halru_1445"/>
<protein>
    <submittedName>
        <fullName evidence="2">Uncharacterized protein</fullName>
    </submittedName>
</protein>
<sequence length="55" mass="5602">MRSTVSASLLGTRERADDPTGGGGGVLLIDILPRDIALCGEAASAIDRSAKGRSF</sequence>
<evidence type="ECO:0000313" key="3">
    <source>
        <dbReference type="Proteomes" id="UP000010846"/>
    </source>
</evidence>